<proteinExistence type="predicted"/>
<sequence length="372" mass="43320">MSTNLGCHASYRKTFEWLDLEIENISQVLHNFCVASGLEITMQKSSLFGVGVEWDRVQYVANTYGCNVGQLSFTYLGILVGVNMFRKDSWDVVLNKFQSRLSGWKARCFSISRGYVLVKSVLGSLSIYYMSIFKVPEGHWRFMIDGDTSWARPLKSINGEDDVFTIANGGGRKLGIWANIVVTIHKMDVNNVSQWKHPIKGLEYPSLTDLFTFGGHYIWWVTSRSRLQESILMIIHWQMEIKLLDSKDYQQDLTYKKEEIELEFIMCPSCGLTGKSSYHLFFKCGVVKSLWSLISRWCGLTLPSSSSIKEYLSWVDNQVLSQKKRLWLQVIVVTMCWTIWRFHNYVVFDWPQIRKKHILFDSIILRFLSWLK</sequence>
<dbReference type="PANTHER" id="PTHR33116">
    <property type="entry name" value="REVERSE TRANSCRIPTASE ZINC-BINDING DOMAIN-CONTAINING PROTEIN-RELATED-RELATED"/>
    <property type="match status" value="1"/>
</dbReference>
<dbReference type="AlphaFoldDB" id="A0A9R1V8Q5"/>
<organism evidence="1 2">
    <name type="scientific">Lactuca sativa</name>
    <name type="common">Garden lettuce</name>
    <dbReference type="NCBI Taxonomy" id="4236"/>
    <lineage>
        <taxon>Eukaryota</taxon>
        <taxon>Viridiplantae</taxon>
        <taxon>Streptophyta</taxon>
        <taxon>Embryophyta</taxon>
        <taxon>Tracheophyta</taxon>
        <taxon>Spermatophyta</taxon>
        <taxon>Magnoliopsida</taxon>
        <taxon>eudicotyledons</taxon>
        <taxon>Gunneridae</taxon>
        <taxon>Pentapetalae</taxon>
        <taxon>asterids</taxon>
        <taxon>campanulids</taxon>
        <taxon>Asterales</taxon>
        <taxon>Asteraceae</taxon>
        <taxon>Cichorioideae</taxon>
        <taxon>Cichorieae</taxon>
        <taxon>Lactucinae</taxon>
        <taxon>Lactuca</taxon>
    </lineage>
</organism>
<keyword evidence="2" id="KW-1185">Reference proteome</keyword>
<accession>A0A9R1V8Q5</accession>
<gene>
    <name evidence="1" type="ORF">LSAT_V11C600336970</name>
</gene>
<dbReference type="EMBL" id="NBSK02000006">
    <property type="protein sequence ID" value="KAJ0200261.1"/>
    <property type="molecule type" value="Genomic_DNA"/>
</dbReference>
<name>A0A9R1V8Q5_LACSA</name>
<evidence type="ECO:0000313" key="2">
    <source>
        <dbReference type="Proteomes" id="UP000235145"/>
    </source>
</evidence>
<protein>
    <recommendedName>
        <fullName evidence="3">Reverse transcriptase zinc-binding domain-containing protein</fullName>
    </recommendedName>
</protein>
<dbReference type="PANTHER" id="PTHR33116:SF78">
    <property type="entry name" value="OS12G0587133 PROTEIN"/>
    <property type="match status" value="1"/>
</dbReference>
<evidence type="ECO:0000313" key="1">
    <source>
        <dbReference type="EMBL" id="KAJ0200261.1"/>
    </source>
</evidence>
<dbReference type="Proteomes" id="UP000235145">
    <property type="component" value="Unassembled WGS sequence"/>
</dbReference>
<evidence type="ECO:0008006" key="3">
    <source>
        <dbReference type="Google" id="ProtNLM"/>
    </source>
</evidence>
<reference evidence="1 2" key="1">
    <citation type="journal article" date="2017" name="Nat. Commun.">
        <title>Genome assembly with in vitro proximity ligation data and whole-genome triplication in lettuce.</title>
        <authorList>
            <person name="Reyes-Chin-Wo S."/>
            <person name="Wang Z."/>
            <person name="Yang X."/>
            <person name="Kozik A."/>
            <person name="Arikit S."/>
            <person name="Song C."/>
            <person name="Xia L."/>
            <person name="Froenicke L."/>
            <person name="Lavelle D.O."/>
            <person name="Truco M.J."/>
            <person name="Xia R."/>
            <person name="Zhu S."/>
            <person name="Xu C."/>
            <person name="Xu H."/>
            <person name="Xu X."/>
            <person name="Cox K."/>
            <person name="Korf I."/>
            <person name="Meyers B.C."/>
            <person name="Michelmore R.W."/>
        </authorList>
    </citation>
    <scope>NUCLEOTIDE SEQUENCE [LARGE SCALE GENOMIC DNA]</scope>
    <source>
        <strain evidence="2">cv. Salinas</strain>
        <tissue evidence="1">Seedlings</tissue>
    </source>
</reference>
<comment type="caution">
    <text evidence="1">The sequence shown here is derived from an EMBL/GenBank/DDBJ whole genome shotgun (WGS) entry which is preliminary data.</text>
</comment>